<name>A0A0F7KW88_9SPHN</name>
<feature type="domain" description="Pyridoxamine 5'-phosphate oxidase N-terminal" evidence="1">
    <location>
        <begin position="9"/>
        <end position="131"/>
    </location>
</feature>
<protein>
    <submittedName>
        <fullName evidence="2">Pyridoxamine 5'-phosphate oxidase</fullName>
    </submittedName>
</protein>
<dbReference type="InterPro" id="IPR011576">
    <property type="entry name" value="Pyridox_Oxase_N"/>
</dbReference>
<dbReference type="SUPFAM" id="SSF50475">
    <property type="entry name" value="FMN-binding split barrel"/>
    <property type="match status" value="1"/>
</dbReference>
<keyword evidence="3" id="KW-1185">Reference proteome</keyword>
<dbReference type="PANTHER" id="PTHR39336:SF1">
    <property type="entry name" value="PYRIDOXAMINE PHOSPHATE OXIDASE FAMILY PROTEIN (AFU_ORTHOLOGUE AFUA_6G11440)"/>
    <property type="match status" value="1"/>
</dbReference>
<dbReference type="STRING" id="1267766.WYH_02427"/>
<dbReference type="AlphaFoldDB" id="A0A0F7KW88"/>
<evidence type="ECO:0000259" key="1">
    <source>
        <dbReference type="Pfam" id="PF01243"/>
    </source>
</evidence>
<dbReference type="PANTHER" id="PTHR39336">
    <property type="entry name" value="PYRIDOXAMINE PHOSPHATE OXIDASE FAMILY PROTEIN (AFU_ORTHOLOGUE AFUA_6G11440)"/>
    <property type="match status" value="1"/>
</dbReference>
<dbReference type="OrthoDB" id="115989at2"/>
<dbReference type="KEGG" id="aay:WYH_02427"/>
<sequence>MADFFEELSDRHVAMIARQPVFFVATAAADARINLSPKGYDSFRVLSPRRVAYLDLGGSGNETNAHLLADGRITLMFCNFQQPAQILRIYGRGEPVVPWDRGWDDLAGHFTLMPGTRQIFDIAVESVQTSCGWGVPIMELQQERKTLLKAHAQADPAEWAGKHKTRRTSIDGLPARVTDRYIAGDAGVLSD</sequence>
<dbReference type="EMBL" id="CP011452">
    <property type="protein sequence ID" value="AKH43457.1"/>
    <property type="molecule type" value="Genomic_DNA"/>
</dbReference>
<evidence type="ECO:0000313" key="2">
    <source>
        <dbReference type="EMBL" id="AKH43457.1"/>
    </source>
</evidence>
<dbReference type="Proteomes" id="UP000034392">
    <property type="component" value="Chromosome"/>
</dbReference>
<dbReference type="PATRIC" id="fig|1267766.3.peg.2453"/>
<dbReference type="Pfam" id="PF01243">
    <property type="entry name" value="PNPOx_N"/>
    <property type="match status" value="1"/>
</dbReference>
<proteinExistence type="predicted"/>
<gene>
    <name evidence="2" type="ORF">WYH_02427</name>
</gene>
<accession>A0A0F7KW88</accession>
<evidence type="ECO:0000313" key="3">
    <source>
        <dbReference type="Proteomes" id="UP000034392"/>
    </source>
</evidence>
<dbReference type="RefSeq" id="WP_046904006.1">
    <property type="nucleotide sequence ID" value="NZ_CP011452.2"/>
</dbReference>
<dbReference type="InterPro" id="IPR012349">
    <property type="entry name" value="Split_barrel_FMN-bd"/>
</dbReference>
<organism evidence="2 3">
    <name type="scientific">Croceibacterium atlanticum</name>
    <dbReference type="NCBI Taxonomy" id="1267766"/>
    <lineage>
        <taxon>Bacteria</taxon>
        <taxon>Pseudomonadati</taxon>
        <taxon>Pseudomonadota</taxon>
        <taxon>Alphaproteobacteria</taxon>
        <taxon>Sphingomonadales</taxon>
        <taxon>Erythrobacteraceae</taxon>
        <taxon>Croceibacterium</taxon>
    </lineage>
</organism>
<dbReference type="Gene3D" id="2.30.110.10">
    <property type="entry name" value="Electron Transport, Fmn-binding Protein, Chain A"/>
    <property type="match status" value="1"/>
</dbReference>
<reference evidence="2" key="1">
    <citation type="submission" date="2015-05" db="EMBL/GenBank/DDBJ databases">
        <title>The complete genome of Altererythrobacter atlanticus strain 26DY36.</title>
        <authorList>
            <person name="Wu Y.-H."/>
            <person name="Cheng H."/>
            <person name="Wu X.-W."/>
        </authorList>
    </citation>
    <scope>NUCLEOTIDE SEQUENCE [LARGE SCALE GENOMIC DNA]</scope>
    <source>
        <strain evidence="2">26DY36</strain>
    </source>
</reference>